<evidence type="ECO:0000256" key="1">
    <source>
        <dbReference type="SAM" id="MobiDB-lite"/>
    </source>
</evidence>
<accession>A0A6P3ZY04</accession>
<dbReference type="AlphaFoldDB" id="A0A6P3ZY04"/>
<evidence type="ECO:0000313" key="3">
    <source>
        <dbReference type="RefSeq" id="XP_015885394.1"/>
    </source>
</evidence>
<protein>
    <submittedName>
        <fullName evidence="3">Protein CURLY FLAG LEAF 1</fullName>
    </submittedName>
</protein>
<feature type="region of interest" description="Disordered" evidence="1">
    <location>
        <begin position="131"/>
        <end position="154"/>
    </location>
</feature>
<proteinExistence type="predicted"/>
<dbReference type="GeneID" id="107420845"/>
<dbReference type="KEGG" id="zju:107420845"/>
<dbReference type="InterPro" id="IPR036020">
    <property type="entry name" value="WW_dom_sf"/>
</dbReference>
<dbReference type="FunCoup" id="A0A6P3ZY04">
    <property type="interactions" value="694"/>
</dbReference>
<dbReference type="Proteomes" id="UP001652623">
    <property type="component" value="Chromosome 5"/>
</dbReference>
<reference evidence="3" key="1">
    <citation type="submission" date="2025-08" db="UniProtKB">
        <authorList>
            <consortium name="RefSeq"/>
        </authorList>
    </citation>
    <scope>IDENTIFICATION</scope>
    <source>
        <tissue evidence="3">Seedling</tissue>
    </source>
</reference>
<feature type="compositionally biased region" description="Basic and acidic residues" evidence="1">
    <location>
        <begin position="89"/>
        <end position="98"/>
    </location>
</feature>
<keyword evidence="2" id="KW-1185">Reference proteome</keyword>
<dbReference type="PANTHER" id="PTHR14791">
    <property type="entry name" value="BOMB/KIRA PROTEINS"/>
    <property type="match status" value="1"/>
</dbReference>
<feature type="compositionally biased region" description="Polar residues" evidence="1">
    <location>
        <begin position="10"/>
        <end position="21"/>
    </location>
</feature>
<dbReference type="SUPFAM" id="SSF51045">
    <property type="entry name" value="WW domain"/>
    <property type="match status" value="1"/>
</dbReference>
<dbReference type="RefSeq" id="XP_015885394.1">
    <property type="nucleotide sequence ID" value="XM_016029908.4"/>
</dbReference>
<dbReference type="InParanoid" id="A0A6P3ZY04"/>
<dbReference type="Gene3D" id="2.20.70.10">
    <property type="match status" value="1"/>
</dbReference>
<gene>
    <name evidence="3" type="primary">LOC107420845</name>
</gene>
<sequence length="219" mass="25332">MVSCQPPLSPNQRKPNPGSDNLSKKRKWEEPFVDQIFEKRSKAEETTKPIFDIDHDEHFEIPLPLEWQRCLDIQSGKIHFYNTKTHTRTCKDPRRSPDPDADLPISPVHRSLDLELNLTCDQSLGKNNMDDHDHHHLSNLNSGGSGKQKRNSSGGIRRCPSWLAFEMDHKQEMVARVCMRCHMLVMLCRSSPACPNCKFMHPPDQNPPTLFKSRCRFFC</sequence>
<feature type="region of interest" description="Disordered" evidence="1">
    <location>
        <begin position="87"/>
        <end position="107"/>
    </location>
</feature>
<feature type="region of interest" description="Disordered" evidence="1">
    <location>
        <begin position="1"/>
        <end position="29"/>
    </location>
</feature>
<organism evidence="2 3">
    <name type="scientific">Ziziphus jujuba</name>
    <name type="common">Chinese jujube</name>
    <name type="synonym">Ziziphus sativa</name>
    <dbReference type="NCBI Taxonomy" id="326968"/>
    <lineage>
        <taxon>Eukaryota</taxon>
        <taxon>Viridiplantae</taxon>
        <taxon>Streptophyta</taxon>
        <taxon>Embryophyta</taxon>
        <taxon>Tracheophyta</taxon>
        <taxon>Spermatophyta</taxon>
        <taxon>Magnoliopsida</taxon>
        <taxon>eudicotyledons</taxon>
        <taxon>Gunneridae</taxon>
        <taxon>Pentapetalae</taxon>
        <taxon>rosids</taxon>
        <taxon>fabids</taxon>
        <taxon>Rosales</taxon>
        <taxon>Rhamnaceae</taxon>
        <taxon>Paliureae</taxon>
        <taxon>Ziziphus</taxon>
    </lineage>
</organism>
<evidence type="ECO:0000313" key="2">
    <source>
        <dbReference type="Proteomes" id="UP001652623"/>
    </source>
</evidence>
<dbReference type="PANTHER" id="PTHR14791:SF42">
    <property type="entry name" value="F16L1.2 PROTEIN"/>
    <property type="match status" value="1"/>
</dbReference>
<dbReference type="InterPro" id="IPR051105">
    <property type="entry name" value="WWC/KIBRA_Hippo_Reg"/>
</dbReference>
<name>A0A6P3ZY04_ZIZJJ</name>